<keyword evidence="1" id="KW-1185">Reference proteome</keyword>
<dbReference type="AlphaFoldDB" id="A0A915JUJ8"/>
<sequence>MAGASQHWPSKFSTAFKLQLSCTLTTIWLLHSKDSVAPMSIRANVPVPLAVTNINGCFTLELPSATYE</sequence>
<proteinExistence type="predicted"/>
<dbReference type="WBParaSite" id="nRc.2.0.1.t29472-RA">
    <property type="protein sequence ID" value="nRc.2.0.1.t29472-RA"/>
    <property type="gene ID" value="nRc.2.0.1.g29472"/>
</dbReference>
<accession>A0A915JUJ8</accession>
<evidence type="ECO:0000313" key="2">
    <source>
        <dbReference type="WBParaSite" id="nRc.2.0.1.t29472-RA"/>
    </source>
</evidence>
<dbReference type="Proteomes" id="UP000887565">
    <property type="component" value="Unplaced"/>
</dbReference>
<reference evidence="2" key="1">
    <citation type="submission" date="2022-11" db="UniProtKB">
        <authorList>
            <consortium name="WormBaseParasite"/>
        </authorList>
    </citation>
    <scope>IDENTIFICATION</scope>
</reference>
<name>A0A915JUJ8_ROMCU</name>
<organism evidence="1 2">
    <name type="scientific">Romanomermis culicivorax</name>
    <name type="common">Nematode worm</name>
    <dbReference type="NCBI Taxonomy" id="13658"/>
    <lineage>
        <taxon>Eukaryota</taxon>
        <taxon>Metazoa</taxon>
        <taxon>Ecdysozoa</taxon>
        <taxon>Nematoda</taxon>
        <taxon>Enoplea</taxon>
        <taxon>Dorylaimia</taxon>
        <taxon>Mermithida</taxon>
        <taxon>Mermithoidea</taxon>
        <taxon>Mermithidae</taxon>
        <taxon>Romanomermis</taxon>
    </lineage>
</organism>
<evidence type="ECO:0000313" key="1">
    <source>
        <dbReference type="Proteomes" id="UP000887565"/>
    </source>
</evidence>
<protein>
    <submittedName>
        <fullName evidence="2">Uncharacterized protein</fullName>
    </submittedName>
</protein>